<feature type="transmembrane region" description="Helical" evidence="1">
    <location>
        <begin position="29"/>
        <end position="50"/>
    </location>
</feature>
<evidence type="ECO:0008006" key="4">
    <source>
        <dbReference type="Google" id="ProtNLM"/>
    </source>
</evidence>
<dbReference type="RefSeq" id="WP_271888961.1">
    <property type="nucleotide sequence ID" value="NZ_JAQBIE010000011.1"/>
</dbReference>
<keyword evidence="1" id="KW-0812">Transmembrane</keyword>
<name>A0ABT4ZEV6_9RHOB</name>
<organism evidence="2 3">
    <name type="scientific">Paracoccus onchidii</name>
    <dbReference type="NCBI Taxonomy" id="3017813"/>
    <lineage>
        <taxon>Bacteria</taxon>
        <taxon>Pseudomonadati</taxon>
        <taxon>Pseudomonadota</taxon>
        <taxon>Alphaproteobacteria</taxon>
        <taxon>Rhodobacterales</taxon>
        <taxon>Paracoccaceae</taxon>
        <taxon>Paracoccus</taxon>
    </lineage>
</organism>
<protein>
    <recommendedName>
        <fullName evidence="4">Apolipoprotein acyltransferase</fullName>
    </recommendedName>
</protein>
<comment type="caution">
    <text evidence="2">The sequence shown here is derived from an EMBL/GenBank/DDBJ whole genome shotgun (WGS) entry which is preliminary data.</text>
</comment>
<dbReference type="Proteomes" id="UP001165641">
    <property type="component" value="Unassembled WGS sequence"/>
</dbReference>
<keyword evidence="1" id="KW-0472">Membrane</keyword>
<evidence type="ECO:0000256" key="1">
    <source>
        <dbReference type="SAM" id="Phobius"/>
    </source>
</evidence>
<evidence type="ECO:0000313" key="2">
    <source>
        <dbReference type="EMBL" id="MDB6177845.1"/>
    </source>
</evidence>
<keyword evidence="1" id="KW-1133">Transmembrane helix</keyword>
<gene>
    <name evidence="2" type="ORF">PAF17_10060</name>
</gene>
<reference evidence="2" key="1">
    <citation type="submission" date="2022-12" db="EMBL/GenBank/DDBJ databases">
        <title>Paracoccus onchidii sp. nov., isolated from a marine invertebrate from the South China Sea.</title>
        <authorList>
            <person name="Xu S."/>
            <person name="Liu Z."/>
            <person name="Xu Y."/>
        </authorList>
    </citation>
    <scope>NUCLEOTIDE SEQUENCE</scope>
    <source>
        <strain evidence="2">Z330</strain>
    </source>
</reference>
<accession>A0ABT4ZEV6</accession>
<proteinExistence type="predicted"/>
<sequence>MIVIIAFAIGFGFGWYRAGKLGGNARDKAQYATAFGLAFAVLGLFVTVFIDRMA</sequence>
<evidence type="ECO:0000313" key="3">
    <source>
        <dbReference type="Proteomes" id="UP001165641"/>
    </source>
</evidence>
<keyword evidence="3" id="KW-1185">Reference proteome</keyword>
<dbReference type="EMBL" id="JAQBIE010000011">
    <property type="protein sequence ID" value="MDB6177845.1"/>
    <property type="molecule type" value="Genomic_DNA"/>
</dbReference>